<feature type="transmembrane region" description="Helical" evidence="17">
    <location>
        <begin position="44"/>
        <end position="64"/>
    </location>
</feature>
<comment type="similarity">
    <text evidence="16">Belongs to the SCAMP family. SCAMP5 subfamily.</text>
</comment>
<dbReference type="GO" id="GO:0055038">
    <property type="term" value="C:recycling endosome membrane"/>
    <property type="evidence" value="ECO:0007669"/>
    <property type="project" value="UniProtKB-SubCell"/>
</dbReference>
<evidence type="ECO:0000256" key="15">
    <source>
        <dbReference type="ARBA" id="ARBA00023329"/>
    </source>
</evidence>
<evidence type="ECO:0000256" key="4">
    <source>
        <dbReference type="ARBA" id="ARBA00004651"/>
    </source>
</evidence>
<evidence type="ECO:0000313" key="19">
    <source>
        <dbReference type="Ensembl" id="ENSORLP00020035068.1"/>
    </source>
</evidence>
<reference evidence="19" key="3">
    <citation type="submission" date="2025-08" db="UniProtKB">
        <authorList>
            <consortium name="Ensembl"/>
        </authorList>
    </citation>
    <scope>IDENTIFICATION</scope>
    <source>
        <strain evidence="19">HNI</strain>
    </source>
</reference>
<keyword evidence="12" id="KW-0770">Synapse</keyword>
<keyword evidence="11 17" id="KW-1133">Transmembrane helix</keyword>
<evidence type="ECO:0000313" key="20">
    <source>
        <dbReference type="Proteomes" id="UP000265180"/>
    </source>
</evidence>
<sequence length="217" mass="24685">MFLSRLRRNPGAAPQHVQENVPPLDVFLPFINPNHKRNDSSFNFMLFFFVFMAQVGISIIQSIGIPGWGVCGWLATISYFSYNIFVALIMLIPTIMFTAVASLSFIALTKVKLTSIIVQKCQNNCKIVCFNPKNKKKSKSDILFSRFFILGDKLDTQNPIFIWLFLLQKKIKKQSYIVDRSIISTVAPGPACPKRRRNGPQEPGRTPMSRQQPNRLS</sequence>
<accession>A0A3P9MQD5</accession>
<protein>
    <recommendedName>
        <fullName evidence="17">Secretory carrier-associated membrane protein</fullName>
        <shortName evidence="17">Secretory carrier membrane protein</shortName>
    </recommendedName>
</protein>
<evidence type="ECO:0000256" key="16">
    <source>
        <dbReference type="ARBA" id="ARBA00038169"/>
    </source>
</evidence>
<evidence type="ECO:0000256" key="18">
    <source>
        <dbReference type="SAM" id="MobiDB-lite"/>
    </source>
</evidence>
<evidence type="ECO:0000256" key="3">
    <source>
        <dbReference type="ARBA" id="ARBA00004644"/>
    </source>
</evidence>
<keyword evidence="15" id="KW-0968">Cytoplasmic vesicle</keyword>
<keyword evidence="13" id="KW-0333">Golgi apparatus</keyword>
<evidence type="ECO:0000256" key="10">
    <source>
        <dbReference type="ARBA" id="ARBA00022927"/>
    </source>
</evidence>
<evidence type="ECO:0000256" key="14">
    <source>
        <dbReference type="ARBA" id="ARBA00023136"/>
    </source>
</evidence>
<keyword evidence="5 17" id="KW-0813">Transport</keyword>
<dbReference type="InterPro" id="IPR007273">
    <property type="entry name" value="SCAMP"/>
</dbReference>
<dbReference type="GO" id="GO:0006887">
    <property type="term" value="P:exocytosis"/>
    <property type="evidence" value="ECO:0007669"/>
    <property type="project" value="UniProtKB-KW"/>
</dbReference>
<keyword evidence="8 17" id="KW-0812">Transmembrane</keyword>
<keyword evidence="9" id="KW-0967">Endosome</keyword>
<feature type="compositionally biased region" description="Polar residues" evidence="18">
    <location>
        <begin position="208"/>
        <end position="217"/>
    </location>
</feature>
<dbReference type="Proteomes" id="UP000265180">
    <property type="component" value="Chromosome 3"/>
</dbReference>
<keyword evidence="10" id="KW-0653">Protein transport</keyword>
<organism evidence="19 20">
    <name type="scientific">Oryzias latipes</name>
    <name type="common">Japanese rice fish</name>
    <name type="synonym">Japanese killifish</name>
    <dbReference type="NCBI Taxonomy" id="8090"/>
    <lineage>
        <taxon>Eukaryota</taxon>
        <taxon>Metazoa</taxon>
        <taxon>Chordata</taxon>
        <taxon>Craniata</taxon>
        <taxon>Vertebrata</taxon>
        <taxon>Euteleostomi</taxon>
        <taxon>Actinopterygii</taxon>
        <taxon>Neopterygii</taxon>
        <taxon>Teleostei</taxon>
        <taxon>Neoteleostei</taxon>
        <taxon>Acanthomorphata</taxon>
        <taxon>Ovalentaria</taxon>
        <taxon>Atherinomorphae</taxon>
        <taxon>Beloniformes</taxon>
        <taxon>Adrianichthyidae</taxon>
        <taxon>Oryziinae</taxon>
        <taxon>Oryzias</taxon>
    </lineage>
</organism>
<feature type="transmembrane region" description="Helical" evidence="17">
    <location>
        <begin position="84"/>
        <end position="108"/>
    </location>
</feature>
<reference key="1">
    <citation type="journal article" date="2007" name="Nature">
        <title>The medaka draft genome and insights into vertebrate genome evolution.</title>
        <authorList>
            <person name="Kasahara M."/>
            <person name="Naruse K."/>
            <person name="Sasaki S."/>
            <person name="Nakatani Y."/>
            <person name="Qu W."/>
            <person name="Ahsan B."/>
            <person name="Yamada T."/>
            <person name="Nagayasu Y."/>
            <person name="Doi K."/>
            <person name="Kasai Y."/>
            <person name="Jindo T."/>
            <person name="Kobayashi D."/>
            <person name="Shimada A."/>
            <person name="Toyoda A."/>
            <person name="Kuroki Y."/>
            <person name="Fujiyama A."/>
            <person name="Sasaki T."/>
            <person name="Shimizu A."/>
            <person name="Asakawa S."/>
            <person name="Shimizu N."/>
            <person name="Hashimoto S."/>
            <person name="Yang J."/>
            <person name="Lee Y."/>
            <person name="Matsushima K."/>
            <person name="Sugano S."/>
            <person name="Sakaizumi M."/>
            <person name="Narita T."/>
            <person name="Ohishi K."/>
            <person name="Haga S."/>
            <person name="Ohta F."/>
            <person name="Nomoto H."/>
            <person name="Nogata K."/>
            <person name="Morishita T."/>
            <person name="Endo T."/>
            <person name="Shin-I T."/>
            <person name="Takeda H."/>
            <person name="Morishita S."/>
            <person name="Kohara Y."/>
        </authorList>
    </citation>
    <scope>NUCLEOTIDE SEQUENCE [LARGE SCALE GENOMIC DNA]</scope>
    <source>
        <strain>Hd-rR</strain>
    </source>
</reference>
<dbReference type="GO" id="GO:0005886">
    <property type="term" value="C:plasma membrane"/>
    <property type="evidence" value="ECO:0007669"/>
    <property type="project" value="UniProtKB-SubCell"/>
</dbReference>
<dbReference type="PANTHER" id="PTHR10687">
    <property type="entry name" value="SECRETORY CARRIER-ASSOCIATED MEMBRANE PROTEIN SCAMP"/>
    <property type="match status" value="1"/>
</dbReference>
<evidence type="ECO:0000256" key="11">
    <source>
        <dbReference type="ARBA" id="ARBA00022989"/>
    </source>
</evidence>
<reference evidence="19" key="4">
    <citation type="submission" date="2025-09" db="UniProtKB">
        <authorList>
            <consortium name="Ensembl"/>
        </authorList>
    </citation>
    <scope>IDENTIFICATION</scope>
    <source>
        <strain evidence="19">HNI</strain>
    </source>
</reference>
<evidence type="ECO:0000256" key="13">
    <source>
        <dbReference type="ARBA" id="ARBA00023034"/>
    </source>
</evidence>
<dbReference type="AlphaFoldDB" id="A0A3P9MQD5"/>
<keyword evidence="6" id="KW-1003">Cell membrane</keyword>
<dbReference type="GO" id="GO:0015031">
    <property type="term" value="P:protein transport"/>
    <property type="evidence" value="ECO:0007669"/>
    <property type="project" value="UniProtKB-KW"/>
</dbReference>
<feature type="region of interest" description="Disordered" evidence="18">
    <location>
        <begin position="188"/>
        <end position="217"/>
    </location>
</feature>
<evidence type="ECO:0000256" key="9">
    <source>
        <dbReference type="ARBA" id="ARBA00022753"/>
    </source>
</evidence>
<name>A0A3P9MQD5_ORYLA</name>
<dbReference type="PANTHER" id="PTHR10687:SF5">
    <property type="entry name" value="SECRETORY CARRIER-ASSOCIATED MEMBRANE PROTEIN 5"/>
    <property type="match status" value="1"/>
</dbReference>
<reference evidence="19 20" key="2">
    <citation type="submission" date="2017-04" db="EMBL/GenBank/DDBJ databases">
        <title>CpG methylation of centromeres and impact of large insertions on vertebrate speciation.</title>
        <authorList>
            <person name="Ichikawa K."/>
            <person name="Yoshimura J."/>
            <person name="Morishita S."/>
        </authorList>
    </citation>
    <scope>NUCLEOTIDE SEQUENCE</scope>
    <source>
        <strain evidence="19 20">HNI</strain>
    </source>
</reference>
<evidence type="ECO:0000256" key="12">
    <source>
        <dbReference type="ARBA" id="ARBA00023018"/>
    </source>
</evidence>
<evidence type="ECO:0000256" key="17">
    <source>
        <dbReference type="RuleBase" id="RU363122"/>
    </source>
</evidence>
<evidence type="ECO:0000256" key="5">
    <source>
        <dbReference type="ARBA" id="ARBA00022448"/>
    </source>
</evidence>
<proteinExistence type="inferred from homology"/>
<evidence type="ECO:0000256" key="6">
    <source>
        <dbReference type="ARBA" id="ARBA00022475"/>
    </source>
</evidence>
<evidence type="ECO:0000256" key="7">
    <source>
        <dbReference type="ARBA" id="ARBA00022483"/>
    </source>
</evidence>
<evidence type="ECO:0000256" key="2">
    <source>
        <dbReference type="ARBA" id="ARBA00004195"/>
    </source>
</evidence>
<evidence type="ECO:0000256" key="8">
    <source>
        <dbReference type="ARBA" id="ARBA00022692"/>
    </source>
</evidence>
<dbReference type="Ensembl" id="ENSORLT00020035818.1">
    <property type="protein sequence ID" value="ENSORLP00020035068.1"/>
    <property type="gene ID" value="ENSORLG00020021863.1"/>
</dbReference>
<keyword evidence="7" id="KW-0268">Exocytosis</keyword>
<comment type="subcellular location">
    <subcellularLocation>
        <location evidence="4">Cell membrane</location>
        <topology evidence="4">Multi-pass membrane protein</topology>
    </subcellularLocation>
    <subcellularLocation>
        <location evidence="3">Cytoplasmic vesicle</location>
        <location evidence="3">Secretory vesicle</location>
        <location evidence="3">Synaptic vesicle membrane</location>
        <topology evidence="3">Multi-pass membrane protein</topology>
    </subcellularLocation>
    <subcellularLocation>
        <location evidence="1">Golgi apparatus</location>
        <location evidence="1">trans-Golgi network membrane</location>
        <topology evidence="1">Multi-pass membrane protein</topology>
    </subcellularLocation>
    <subcellularLocation>
        <location evidence="17">Membrane</location>
        <topology evidence="17">Multi-pass membrane protein</topology>
    </subcellularLocation>
    <subcellularLocation>
        <location evidence="2">Recycling endosome membrane</location>
        <topology evidence="2">Multi-pass membrane protein</topology>
    </subcellularLocation>
</comment>
<comment type="caution">
    <text evidence="17">Lacks conserved residue(s) required for the propagation of feature annotation.</text>
</comment>
<dbReference type="GO" id="GO:0005794">
    <property type="term" value="C:Golgi apparatus"/>
    <property type="evidence" value="ECO:0007669"/>
    <property type="project" value="UniProtKB-SubCell"/>
</dbReference>
<evidence type="ECO:0000256" key="1">
    <source>
        <dbReference type="ARBA" id="ARBA00004166"/>
    </source>
</evidence>
<dbReference type="GO" id="GO:0030672">
    <property type="term" value="C:synaptic vesicle membrane"/>
    <property type="evidence" value="ECO:0007669"/>
    <property type="project" value="UniProtKB-SubCell"/>
</dbReference>
<dbReference type="Pfam" id="PF04144">
    <property type="entry name" value="SCAMP"/>
    <property type="match status" value="1"/>
</dbReference>
<keyword evidence="14 17" id="KW-0472">Membrane</keyword>